<dbReference type="InterPro" id="IPR006137">
    <property type="entry name" value="NADH_UbQ_OxRdtase-like_20kDa"/>
</dbReference>
<evidence type="ECO:0000256" key="12">
    <source>
        <dbReference type="ARBA" id="ARBA00023136"/>
    </source>
</evidence>
<evidence type="ECO:0000256" key="14">
    <source>
        <dbReference type="SAM" id="Phobius"/>
    </source>
</evidence>
<feature type="binding site" evidence="13">
    <location>
        <position position="65"/>
    </location>
    <ligand>
        <name>[4Fe-4S] cluster</name>
        <dbReference type="ChEBI" id="CHEBI:49883"/>
        <label>1</label>
    </ligand>
</feature>
<feature type="binding site" evidence="13">
    <location>
        <position position="275"/>
    </location>
    <ligand>
        <name>[3Fe-4S] cluster</name>
        <dbReference type="ChEBI" id="CHEBI:21137"/>
    </ligand>
</feature>
<comment type="cofactor">
    <cofactor evidence="1">
        <name>[4Fe-4S] cluster</name>
        <dbReference type="ChEBI" id="CHEBI:49883"/>
    </cofactor>
</comment>
<evidence type="ECO:0000256" key="11">
    <source>
        <dbReference type="ARBA" id="ARBA00023014"/>
    </source>
</evidence>
<dbReference type="InterPro" id="IPR001821">
    <property type="entry name" value="NiFe_hydrogenase_ssu"/>
</dbReference>
<keyword evidence="11 13" id="KW-0411">Iron-sulfur</keyword>
<dbReference type="InterPro" id="IPR027394">
    <property type="entry name" value="Cytochrome-c3_hydrogenase_C"/>
</dbReference>
<dbReference type="GO" id="GO:0044569">
    <property type="term" value="C:[Ni-Fe] hydrogenase complex"/>
    <property type="evidence" value="ECO:0007669"/>
    <property type="project" value="TreeGrafter"/>
</dbReference>
<feature type="binding site" evidence="13">
    <location>
        <position position="266"/>
    </location>
    <ligand>
        <name>[4Fe-4S] cluster</name>
        <dbReference type="ChEBI" id="CHEBI:49883"/>
        <label>2</label>
    </ligand>
</feature>
<evidence type="ECO:0000256" key="5">
    <source>
        <dbReference type="ARBA" id="ARBA00022475"/>
    </source>
</evidence>
<name>A0A2T5G8B2_9BACL</name>
<dbReference type="PIRSF" id="PIRSF000310">
    <property type="entry name" value="NiFe_hyd_ssu"/>
    <property type="match status" value="1"/>
</dbReference>
<dbReference type="PANTHER" id="PTHR30013:SF6">
    <property type="entry name" value="HYDROGENASE-1 SMALL CHAIN"/>
    <property type="match status" value="1"/>
</dbReference>
<feature type="binding site" evidence="13">
    <location>
        <position position="232"/>
    </location>
    <ligand>
        <name>[4Fe-4S] cluster</name>
        <dbReference type="ChEBI" id="CHEBI:49883"/>
        <label>2</label>
    </ligand>
</feature>
<sequence length="366" mass="39951">MPTATGHKTIYEEALEAGLTRRDFLKLASAITLALGLDLKEMPKVVRAMETKERVPVIWLEFQSCSGCGESFIRSMQPRMEKVLFDLISLEYTELIMAGAGSAAEEHRRKIMAEYPGKYVLVVEGSVSAPEYLFIGGHSAYDILRETAEKAMAVISFGSCSSWGGIPAAKPNPTGAKAVADLVKGKPVIRVPGCPPIAEVMTNTIAHIVVFGQLPELDELGRPKEFFRHRLHDKCQRRAYFDAGLFAETFDDEGARQGYCLYKLGCRGPTTYNACAELRWNGGLSWPVQSGHPCIGCSEPDFWDQGPFYERLAMIPGTQTTVNPEKVGAILTGVVVAGIAAHATATVVLRGRIAKHEKAETAAKEE</sequence>
<comment type="subcellular location">
    <subcellularLocation>
        <location evidence="2">Cell membrane</location>
    </subcellularLocation>
</comment>
<dbReference type="InterPro" id="IPR019546">
    <property type="entry name" value="TAT_signal_bac_arc"/>
</dbReference>
<keyword evidence="14" id="KW-0812">Transmembrane</keyword>
<dbReference type="PRINTS" id="PR00614">
    <property type="entry name" value="NIHGNASESMLL"/>
</dbReference>
<dbReference type="SUPFAM" id="SSF56770">
    <property type="entry name" value="HydA/Nqo6-like"/>
    <property type="match status" value="1"/>
</dbReference>
<dbReference type="Pfam" id="PF01058">
    <property type="entry name" value="Oxidored_q6"/>
    <property type="match status" value="1"/>
</dbReference>
<dbReference type="EMBL" id="PEBW01000002">
    <property type="protein sequence ID" value="PTQ52425.1"/>
    <property type="molecule type" value="Genomic_DNA"/>
</dbReference>
<feature type="transmembrane region" description="Helical" evidence="14">
    <location>
        <begin position="327"/>
        <end position="349"/>
    </location>
</feature>
<evidence type="ECO:0000256" key="7">
    <source>
        <dbReference type="ARBA" id="ARBA00022723"/>
    </source>
</evidence>
<evidence type="ECO:0000256" key="9">
    <source>
        <dbReference type="ARBA" id="ARBA00023002"/>
    </source>
</evidence>
<organism evidence="17 18">
    <name type="scientific">Brockia lithotrophica</name>
    <dbReference type="NCBI Taxonomy" id="933949"/>
    <lineage>
        <taxon>Bacteria</taxon>
        <taxon>Bacillati</taxon>
        <taxon>Bacillota</taxon>
        <taxon>Bacilli</taxon>
        <taxon>Bacillales</taxon>
        <taxon>Bacillales Family X. Incertae Sedis</taxon>
        <taxon>Brockia</taxon>
    </lineage>
</organism>
<keyword evidence="9" id="KW-0560">Oxidoreductase</keyword>
<dbReference type="InterPro" id="IPR037024">
    <property type="entry name" value="NiFe_Hase_small_N_sf"/>
</dbReference>
<dbReference type="Pfam" id="PF14720">
    <property type="entry name" value="NiFe_hyd_SSU_C"/>
    <property type="match status" value="1"/>
</dbReference>
<dbReference type="NCBIfam" id="TIGR00391">
    <property type="entry name" value="hydA"/>
    <property type="match status" value="1"/>
</dbReference>
<dbReference type="GO" id="GO:0051539">
    <property type="term" value="F:4 iron, 4 sulfur cluster binding"/>
    <property type="evidence" value="ECO:0007669"/>
    <property type="project" value="UniProtKB-KW"/>
</dbReference>
<feature type="domain" description="NADH:ubiquinone oxidoreductase-like 20kDa subunit" evidence="15">
    <location>
        <begin position="65"/>
        <end position="208"/>
    </location>
</feature>
<keyword evidence="5" id="KW-1003">Cell membrane</keyword>
<feature type="binding site" evidence="13">
    <location>
        <position position="260"/>
    </location>
    <ligand>
        <name>[4Fe-4S] cluster</name>
        <dbReference type="ChEBI" id="CHEBI:49883"/>
        <label>2</label>
    </ligand>
</feature>
<keyword evidence="14" id="KW-1133">Transmembrane helix</keyword>
<evidence type="ECO:0000313" key="17">
    <source>
        <dbReference type="EMBL" id="PTQ52425.1"/>
    </source>
</evidence>
<keyword evidence="13" id="KW-0003">3Fe-4S</keyword>
<proteinExistence type="inferred from homology"/>
<keyword evidence="7 13" id="KW-0479">Metal-binding</keyword>
<dbReference type="Proteomes" id="UP000244016">
    <property type="component" value="Unassembled WGS sequence"/>
</dbReference>
<dbReference type="GO" id="GO:0005886">
    <property type="term" value="C:plasma membrane"/>
    <property type="evidence" value="ECO:0007669"/>
    <property type="project" value="UniProtKB-SubCell"/>
</dbReference>
<evidence type="ECO:0000256" key="4">
    <source>
        <dbReference type="ARBA" id="ARBA00011771"/>
    </source>
</evidence>
<comment type="caution">
    <text evidence="17">The sequence shown here is derived from an EMBL/GenBank/DDBJ whole genome shotgun (WGS) entry which is preliminary data.</text>
</comment>
<gene>
    <name evidence="17" type="ORF">BLITH_0604</name>
</gene>
<feature type="binding site" evidence="13">
    <location>
        <position position="160"/>
    </location>
    <ligand>
        <name>[4Fe-4S] cluster</name>
        <dbReference type="ChEBI" id="CHEBI:49883"/>
        <label>1</label>
    </ligand>
</feature>
<dbReference type="Gene3D" id="3.40.50.700">
    <property type="entry name" value="NADH:ubiquinone oxidoreductase-like, 20kDa subunit"/>
    <property type="match status" value="1"/>
</dbReference>
<evidence type="ECO:0000256" key="2">
    <source>
        <dbReference type="ARBA" id="ARBA00004236"/>
    </source>
</evidence>
<evidence type="ECO:0000259" key="15">
    <source>
        <dbReference type="Pfam" id="PF01058"/>
    </source>
</evidence>
<evidence type="ECO:0000256" key="3">
    <source>
        <dbReference type="ARBA" id="ARBA00006605"/>
    </source>
</evidence>
<keyword evidence="8" id="KW-0732">Signal</keyword>
<accession>A0A2T5G8B2</accession>
<feature type="binding site" evidence="13">
    <location>
        <position position="194"/>
    </location>
    <ligand>
        <name>[4Fe-4S] cluster</name>
        <dbReference type="ChEBI" id="CHEBI:49883"/>
        <label>1</label>
    </ligand>
</feature>
<dbReference type="GO" id="GO:0009375">
    <property type="term" value="C:ferredoxin hydrogenase complex"/>
    <property type="evidence" value="ECO:0007669"/>
    <property type="project" value="InterPro"/>
</dbReference>
<reference evidence="17 18" key="1">
    <citation type="submission" date="2017-08" db="EMBL/GenBank/DDBJ databases">
        <title>Burning lignite coal seam in the remote Altai Mountains harbors a hydrogen-driven thermophilic microbial community.</title>
        <authorList>
            <person name="Kadnikov V.V."/>
            <person name="Mardanov A.V."/>
            <person name="Ivasenko D."/>
            <person name="Beletsky A.V."/>
            <person name="Karnachuk O.V."/>
            <person name="Ravin N.V."/>
        </authorList>
    </citation>
    <scope>NUCLEOTIDE SEQUENCE [LARGE SCALE GENOMIC DNA]</scope>
    <source>
        <strain evidence="17">AL31</strain>
    </source>
</reference>
<keyword evidence="10 13" id="KW-0408">Iron</keyword>
<dbReference type="PANTHER" id="PTHR30013">
    <property type="entry name" value="NIFE / NIFESE HYDROGENASE SMALL SUBUNIT FAMILY MEMBER"/>
    <property type="match status" value="1"/>
</dbReference>
<evidence type="ECO:0000313" key="18">
    <source>
        <dbReference type="Proteomes" id="UP000244016"/>
    </source>
</evidence>
<feature type="binding site" evidence="13">
    <location>
        <position position="68"/>
    </location>
    <ligand>
        <name>[4Fe-4S] cluster</name>
        <dbReference type="ChEBI" id="CHEBI:49883"/>
        <label>1</label>
    </ligand>
</feature>
<dbReference type="GO" id="GO:0009055">
    <property type="term" value="F:electron transfer activity"/>
    <property type="evidence" value="ECO:0007669"/>
    <property type="project" value="TreeGrafter"/>
</dbReference>
<evidence type="ECO:0000259" key="16">
    <source>
        <dbReference type="Pfam" id="PF14720"/>
    </source>
</evidence>
<evidence type="ECO:0000256" key="13">
    <source>
        <dbReference type="PIRSR" id="PIRSR000310-1"/>
    </source>
</evidence>
<dbReference type="AlphaFoldDB" id="A0A2T5G8B2"/>
<evidence type="ECO:0000256" key="1">
    <source>
        <dbReference type="ARBA" id="ARBA00001966"/>
    </source>
</evidence>
<evidence type="ECO:0000256" key="8">
    <source>
        <dbReference type="ARBA" id="ARBA00022729"/>
    </source>
</evidence>
<dbReference type="InterPro" id="IPR006311">
    <property type="entry name" value="TAT_signal"/>
</dbReference>
<dbReference type="InterPro" id="IPR037148">
    <property type="entry name" value="NiFe-Hase_small_C_sf"/>
</dbReference>
<dbReference type="GO" id="GO:0009061">
    <property type="term" value="P:anaerobic respiration"/>
    <property type="evidence" value="ECO:0007669"/>
    <property type="project" value="TreeGrafter"/>
</dbReference>
<dbReference type="GO" id="GO:0046872">
    <property type="term" value="F:metal ion binding"/>
    <property type="evidence" value="ECO:0007669"/>
    <property type="project" value="UniProtKB-KW"/>
</dbReference>
<dbReference type="GO" id="GO:0051538">
    <property type="term" value="F:3 iron, 4 sulfur cluster binding"/>
    <property type="evidence" value="ECO:0007669"/>
    <property type="project" value="UniProtKB-KW"/>
</dbReference>
<dbReference type="GO" id="GO:0008901">
    <property type="term" value="F:ferredoxin hydrogenase activity"/>
    <property type="evidence" value="ECO:0007669"/>
    <property type="project" value="InterPro"/>
</dbReference>
<keyword evidence="12 14" id="KW-0472">Membrane</keyword>
<comment type="similarity">
    <text evidence="3">Belongs to the [NiFe]/[NiFeSe] hydrogenase small subunit family.</text>
</comment>
<feature type="binding site" evidence="13">
    <location>
        <position position="235"/>
    </location>
    <ligand>
        <name>[4Fe-4S] cluster</name>
        <dbReference type="ChEBI" id="CHEBI:49883"/>
        <label>2</label>
    </ligand>
</feature>
<dbReference type="Gene3D" id="4.10.480.10">
    <property type="entry name" value="Cytochrome-c3 hydrogenase, C-terminal domain"/>
    <property type="match status" value="1"/>
</dbReference>
<evidence type="ECO:0000256" key="10">
    <source>
        <dbReference type="ARBA" id="ARBA00023004"/>
    </source>
</evidence>
<evidence type="ECO:0000256" key="6">
    <source>
        <dbReference type="ARBA" id="ARBA00022485"/>
    </source>
</evidence>
<keyword evidence="6 13" id="KW-0004">4Fe-4S</keyword>
<dbReference type="NCBIfam" id="TIGR01409">
    <property type="entry name" value="TAT_signal_seq"/>
    <property type="match status" value="1"/>
</dbReference>
<comment type="subunit">
    <text evidence="4">Heterodimer of a large and a small subunit.</text>
</comment>
<feature type="binding site" evidence="13">
    <location>
        <position position="297"/>
    </location>
    <ligand>
        <name>[3Fe-4S] cluster</name>
        <dbReference type="ChEBI" id="CHEBI:21137"/>
    </ligand>
</feature>
<protein>
    <submittedName>
        <fullName evidence="17">[Ni,Fe] uptake hydrogenase small subunit</fullName>
    </submittedName>
</protein>
<feature type="domain" description="Cytochrome-c3 hydrogenase C-terminal" evidence="16">
    <location>
        <begin position="227"/>
        <end position="308"/>
    </location>
</feature>
<dbReference type="PROSITE" id="PS51318">
    <property type="entry name" value="TAT"/>
    <property type="match status" value="1"/>
</dbReference>
<feature type="binding site" evidence="13">
    <location>
        <position position="294"/>
    </location>
    <ligand>
        <name>[3Fe-4S] cluster</name>
        <dbReference type="ChEBI" id="CHEBI:21137"/>
    </ligand>
</feature>